<dbReference type="GO" id="GO:0005829">
    <property type="term" value="C:cytosol"/>
    <property type="evidence" value="ECO:0007669"/>
    <property type="project" value="TreeGrafter"/>
</dbReference>
<evidence type="ECO:0000256" key="1">
    <source>
        <dbReference type="ARBA" id="ARBA00022448"/>
    </source>
</evidence>
<keyword evidence="1" id="KW-0813">Transport</keyword>
<gene>
    <name evidence="4" type="ORF">DAKH74_012170</name>
</gene>
<dbReference type="EMBL" id="BTGD01000003">
    <property type="protein sequence ID" value="GMM54601.1"/>
    <property type="molecule type" value="Genomic_DNA"/>
</dbReference>
<dbReference type="GO" id="GO:0016020">
    <property type="term" value="C:membrane"/>
    <property type="evidence" value="ECO:0007669"/>
    <property type="project" value="TreeGrafter"/>
</dbReference>
<dbReference type="PANTHER" id="PTHR13276:SF0">
    <property type="entry name" value="GUANINE NUCLEOTIDE EXCHANGE FACTOR MSS4"/>
    <property type="match status" value="1"/>
</dbReference>
<dbReference type="GO" id="GO:0007264">
    <property type="term" value="P:small GTPase-mediated signal transduction"/>
    <property type="evidence" value="ECO:0007669"/>
    <property type="project" value="InterPro"/>
</dbReference>
<reference evidence="4 5" key="1">
    <citation type="journal article" date="2023" name="Elife">
        <title>Identification of key yeast species and microbe-microbe interactions impacting larval growth of Drosophila in the wild.</title>
        <authorList>
            <person name="Mure A."/>
            <person name="Sugiura Y."/>
            <person name="Maeda R."/>
            <person name="Honda K."/>
            <person name="Sakurai N."/>
            <person name="Takahashi Y."/>
            <person name="Watada M."/>
            <person name="Katoh T."/>
            <person name="Gotoh A."/>
            <person name="Gotoh Y."/>
            <person name="Taniguchi I."/>
            <person name="Nakamura K."/>
            <person name="Hayashi T."/>
            <person name="Katayama T."/>
            <person name="Uemura T."/>
            <person name="Hattori Y."/>
        </authorList>
    </citation>
    <scope>NUCLEOTIDE SEQUENCE [LARGE SCALE GENOMIC DNA]</scope>
    <source>
        <strain evidence="4 5">KH-74</strain>
    </source>
</reference>
<keyword evidence="3" id="KW-0653">Protein transport</keyword>
<dbReference type="InterPro" id="IPR007515">
    <property type="entry name" value="Mss4"/>
</dbReference>
<name>A0AAV5RSV5_MAUHU</name>
<dbReference type="Gene3D" id="2.170.150.10">
    <property type="entry name" value="Metal Binding Protein, Guanine Nucleotide Exchange Factor, Chain A"/>
    <property type="match status" value="1"/>
</dbReference>
<dbReference type="InterPro" id="IPR011057">
    <property type="entry name" value="Mss4-like_sf"/>
</dbReference>
<dbReference type="GO" id="GO:0008270">
    <property type="term" value="F:zinc ion binding"/>
    <property type="evidence" value="ECO:0007669"/>
    <property type="project" value="TreeGrafter"/>
</dbReference>
<protein>
    <submittedName>
        <fullName evidence="4">Guanine nucleotide exchange factor</fullName>
    </submittedName>
</protein>
<proteinExistence type="predicted"/>
<evidence type="ECO:0000313" key="5">
    <source>
        <dbReference type="Proteomes" id="UP001377567"/>
    </source>
</evidence>
<organism evidence="4 5">
    <name type="scientific">Maudiozyma humilis</name>
    <name type="common">Sour dough yeast</name>
    <name type="synonym">Kazachstania humilis</name>
    <dbReference type="NCBI Taxonomy" id="51915"/>
    <lineage>
        <taxon>Eukaryota</taxon>
        <taxon>Fungi</taxon>
        <taxon>Dikarya</taxon>
        <taxon>Ascomycota</taxon>
        <taxon>Saccharomycotina</taxon>
        <taxon>Saccharomycetes</taxon>
        <taxon>Saccharomycetales</taxon>
        <taxon>Saccharomycetaceae</taxon>
        <taxon>Maudiozyma</taxon>
    </lineage>
</organism>
<dbReference type="SUPFAM" id="SSF51316">
    <property type="entry name" value="Mss4-like"/>
    <property type="match status" value="1"/>
</dbReference>
<accession>A0AAV5RSV5</accession>
<dbReference type="Proteomes" id="UP001377567">
    <property type="component" value="Unassembled WGS sequence"/>
</dbReference>
<evidence type="ECO:0000256" key="2">
    <source>
        <dbReference type="ARBA" id="ARBA00022658"/>
    </source>
</evidence>
<keyword evidence="2" id="KW-0344">Guanine-nucleotide releasing factor</keyword>
<keyword evidence="5" id="KW-1185">Reference proteome</keyword>
<dbReference type="GO" id="GO:0006892">
    <property type="term" value="P:post-Golgi vesicle-mediated transport"/>
    <property type="evidence" value="ECO:0007669"/>
    <property type="project" value="TreeGrafter"/>
</dbReference>
<dbReference type="AlphaFoldDB" id="A0AAV5RSV5"/>
<evidence type="ECO:0000256" key="3">
    <source>
        <dbReference type="ARBA" id="ARBA00022927"/>
    </source>
</evidence>
<dbReference type="GO" id="GO:0015031">
    <property type="term" value="P:protein transport"/>
    <property type="evidence" value="ECO:0007669"/>
    <property type="project" value="UniProtKB-KW"/>
</dbReference>
<dbReference type="Pfam" id="PF04421">
    <property type="entry name" value="Mss4"/>
    <property type="match status" value="1"/>
</dbReference>
<sequence>MSKAVCAFEACGCKIISVADDNVVTMPVSAIDSFRLMRNVKKESASAATLPNAEFLVVGDVWDFDNVGVSKDIPPSNITAIVDTESTPVEETTVYEYRHENKTWQISKCVKYLICADCDKGPIGMVCEVAESGNAANTKLVHLLSLSSVSH</sequence>
<comment type="caution">
    <text evidence="4">The sequence shown here is derived from an EMBL/GenBank/DDBJ whole genome shotgun (WGS) entry which is preliminary data.</text>
</comment>
<evidence type="ECO:0000313" key="4">
    <source>
        <dbReference type="EMBL" id="GMM54601.1"/>
    </source>
</evidence>
<dbReference type="GO" id="GO:0005085">
    <property type="term" value="F:guanyl-nucleotide exchange factor activity"/>
    <property type="evidence" value="ECO:0007669"/>
    <property type="project" value="UniProtKB-KW"/>
</dbReference>
<dbReference type="PANTHER" id="PTHR13276">
    <property type="entry name" value="GUANINE NUCLEOTIDE EXCHANGE FACTOR MSS4"/>
    <property type="match status" value="1"/>
</dbReference>
<dbReference type="InterPro" id="IPR011323">
    <property type="entry name" value="Mss4/transl-control_tumour"/>
</dbReference>
<dbReference type="PROSITE" id="PS51796">
    <property type="entry name" value="MSS4"/>
    <property type="match status" value="1"/>
</dbReference>